<name>A0ABU7AE12_9TELE</name>
<gene>
    <name evidence="1" type="ORF">ATANTOWER_008716</name>
</gene>
<dbReference type="EMBL" id="JAHUTI010011884">
    <property type="protein sequence ID" value="MED6236406.1"/>
    <property type="molecule type" value="Genomic_DNA"/>
</dbReference>
<evidence type="ECO:0000313" key="2">
    <source>
        <dbReference type="Proteomes" id="UP001345963"/>
    </source>
</evidence>
<evidence type="ECO:0000313" key="1">
    <source>
        <dbReference type="EMBL" id="MED6236406.1"/>
    </source>
</evidence>
<sequence length="269" mass="29830">MGHQTPRLTLSSEVPLLCSAGLLINLQVPAAVASRHSLYASVGLHVFADSLHAFATDHPGLCVAGPGALLNFVPAQDDLMDARLNFVPAWDDLMVARLNFVFLFLDIEVFVLVLCFSLPAGCDFQVLPIEPNQEALSRSRNLEGDVSRRDLDPFDNPVLDFMPLFSPCNSEITSWKHQTIAHLPVHPPTPHTQLKRCHSEDHKVGESVLRASVPLLLPNLASVGKLASSYKPSSTINNNCGRRGYQCQHFQLDQLTDMQLLFLFLWMRV</sequence>
<accession>A0ABU7AE12</accession>
<reference evidence="1 2" key="1">
    <citation type="submission" date="2021-07" db="EMBL/GenBank/DDBJ databases">
        <authorList>
            <person name="Palmer J.M."/>
        </authorList>
    </citation>
    <scope>NUCLEOTIDE SEQUENCE [LARGE SCALE GENOMIC DNA]</scope>
    <source>
        <strain evidence="1 2">AT_MEX2019</strain>
        <tissue evidence="1">Muscle</tissue>
    </source>
</reference>
<proteinExistence type="predicted"/>
<protein>
    <submittedName>
        <fullName evidence="1">Uncharacterized protein</fullName>
    </submittedName>
</protein>
<dbReference type="Proteomes" id="UP001345963">
    <property type="component" value="Unassembled WGS sequence"/>
</dbReference>
<organism evidence="1 2">
    <name type="scientific">Ataeniobius toweri</name>
    <dbReference type="NCBI Taxonomy" id="208326"/>
    <lineage>
        <taxon>Eukaryota</taxon>
        <taxon>Metazoa</taxon>
        <taxon>Chordata</taxon>
        <taxon>Craniata</taxon>
        <taxon>Vertebrata</taxon>
        <taxon>Euteleostomi</taxon>
        <taxon>Actinopterygii</taxon>
        <taxon>Neopterygii</taxon>
        <taxon>Teleostei</taxon>
        <taxon>Neoteleostei</taxon>
        <taxon>Acanthomorphata</taxon>
        <taxon>Ovalentaria</taxon>
        <taxon>Atherinomorphae</taxon>
        <taxon>Cyprinodontiformes</taxon>
        <taxon>Goodeidae</taxon>
        <taxon>Ataeniobius</taxon>
    </lineage>
</organism>
<comment type="caution">
    <text evidence="1">The sequence shown here is derived from an EMBL/GenBank/DDBJ whole genome shotgun (WGS) entry which is preliminary data.</text>
</comment>
<keyword evidence="2" id="KW-1185">Reference proteome</keyword>